<reference evidence="3" key="1">
    <citation type="submission" date="2019-12" db="EMBL/GenBank/DDBJ databases">
        <title>Genome sequencing and annotation of Brassica cretica.</title>
        <authorList>
            <person name="Studholme D.J."/>
            <person name="Sarris P."/>
        </authorList>
    </citation>
    <scope>NUCLEOTIDE SEQUENCE</scope>
    <source>
        <strain evidence="3">PFS-109/04</strain>
        <tissue evidence="3">Leaf</tissue>
    </source>
</reference>
<dbReference type="InterPro" id="IPR012337">
    <property type="entry name" value="RNaseH-like_sf"/>
</dbReference>
<dbReference type="SUPFAM" id="SSF53098">
    <property type="entry name" value="Ribonuclease H-like"/>
    <property type="match status" value="1"/>
</dbReference>
<accession>A0A8S9RJC3</accession>
<evidence type="ECO:0008006" key="5">
    <source>
        <dbReference type="Google" id="ProtNLM"/>
    </source>
</evidence>
<dbReference type="Gene3D" id="3.30.420.10">
    <property type="entry name" value="Ribonuclease H-like superfamily/Ribonuclease H"/>
    <property type="match status" value="1"/>
</dbReference>
<dbReference type="InterPro" id="IPR044730">
    <property type="entry name" value="RNase_H-like_dom_plant"/>
</dbReference>
<dbReference type="Pfam" id="PF13966">
    <property type="entry name" value="zf-RVT"/>
    <property type="match status" value="1"/>
</dbReference>
<organism evidence="3 4">
    <name type="scientific">Brassica cretica</name>
    <name type="common">Mustard</name>
    <dbReference type="NCBI Taxonomy" id="69181"/>
    <lineage>
        <taxon>Eukaryota</taxon>
        <taxon>Viridiplantae</taxon>
        <taxon>Streptophyta</taxon>
        <taxon>Embryophyta</taxon>
        <taxon>Tracheophyta</taxon>
        <taxon>Spermatophyta</taxon>
        <taxon>Magnoliopsida</taxon>
        <taxon>eudicotyledons</taxon>
        <taxon>Gunneridae</taxon>
        <taxon>Pentapetalae</taxon>
        <taxon>rosids</taxon>
        <taxon>malvids</taxon>
        <taxon>Brassicales</taxon>
        <taxon>Brassicaceae</taxon>
        <taxon>Brassiceae</taxon>
        <taxon>Brassica</taxon>
    </lineage>
</organism>
<dbReference type="InterPro" id="IPR002156">
    <property type="entry name" value="RNaseH_domain"/>
</dbReference>
<comment type="caution">
    <text evidence="3">The sequence shown here is derived from an EMBL/GenBank/DDBJ whole genome shotgun (WGS) entry which is preliminary data.</text>
</comment>
<name>A0A8S9RJC3_BRACR</name>
<dbReference type="CDD" id="cd06222">
    <property type="entry name" value="RNase_H_like"/>
    <property type="match status" value="1"/>
</dbReference>
<protein>
    <recommendedName>
        <fullName evidence="5">RNase H type-1 domain-containing protein</fullName>
    </recommendedName>
</protein>
<gene>
    <name evidence="3" type="ORF">F2Q69_00062906</name>
</gene>
<evidence type="ECO:0000313" key="3">
    <source>
        <dbReference type="EMBL" id="KAF3572542.1"/>
    </source>
</evidence>
<dbReference type="InterPro" id="IPR026960">
    <property type="entry name" value="RVT-Znf"/>
</dbReference>
<dbReference type="AlphaFoldDB" id="A0A8S9RJC3"/>
<dbReference type="Proteomes" id="UP000712600">
    <property type="component" value="Unassembled WGS sequence"/>
</dbReference>
<dbReference type="GO" id="GO:0003676">
    <property type="term" value="F:nucleic acid binding"/>
    <property type="evidence" value="ECO:0007669"/>
    <property type="project" value="InterPro"/>
</dbReference>
<evidence type="ECO:0000259" key="1">
    <source>
        <dbReference type="Pfam" id="PF13456"/>
    </source>
</evidence>
<proteinExistence type="predicted"/>
<evidence type="ECO:0000259" key="2">
    <source>
        <dbReference type="Pfam" id="PF13966"/>
    </source>
</evidence>
<dbReference type="PANTHER" id="PTHR47074:SF11">
    <property type="entry name" value="REVERSE TRANSCRIPTASE-LIKE PROTEIN"/>
    <property type="match status" value="1"/>
</dbReference>
<dbReference type="InterPro" id="IPR036397">
    <property type="entry name" value="RNaseH_sf"/>
</dbReference>
<evidence type="ECO:0000313" key="4">
    <source>
        <dbReference type="Proteomes" id="UP000712600"/>
    </source>
</evidence>
<dbReference type="InterPro" id="IPR052929">
    <property type="entry name" value="RNase_H-like_EbsB-rel"/>
</dbReference>
<dbReference type="GO" id="GO:0004523">
    <property type="term" value="F:RNA-DNA hybrid ribonuclease activity"/>
    <property type="evidence" value="ECO:0007669"/>
    <property type="project" value="InterPro"/>
</dbReference>
<dbReference type="PANTHER" id="PTHR47074">
    <property type="entry name" value="BNAC02G40300D PROTEIN"/>
    <property type="match status" value="1"/>
</dbReference>
<feature type="domain" description="Reverse transcriptase zinc-binding" evidence="2">
    <location>
        <begin position="134"/>
        <end position="206"/>
    </location>
</feature>
<sequence length="449" mass="50477">MAGTSSSISHGWRSILAGRELLMKNLGWIVGDGQCINVWDDPWLSLSKQERPMGPPTEASATLSVSDLLLPGTSEWDVERIRLVLPEYETKIRSITLSITRTHDKLVWLGTKDGIYTAKSEYYAVSVELENGNPQDADFDWKKNVWNLDCAPKVKHFAWKLLKRAIPVGERLQERHLDVDPKCKRCEHNESILHLLFHCQYAQEVWQLAPFTTEMEYRGIIDLMSSWPSICAQKCLPPSGVTSGALFPWILWSIWKSRNRFVFEGVFISPKETLSTAIKLAREWCSDSKADPTRPSARINKQMAQGETSVTAVRSDAAWMASSNLAGLGWTILSESGHEYKKRAEFIPSPLVAEGLAMREAIQSCRRSDLQDIRLESDSAQLIQCVNSRTVVTELHSIVSDILAFASDFRSVSFLWIPREKNMAADSLAKMALNALDNVLVVDAINVPN</sequence>
<dbReference type="Pfam" id="PF13456">
    <property type="entry name" value="RVT_3"/>
    <property type="match status" value="1"/>
</dbReference>
<dbReference type="EMBL" id="QGKX02000095">
    <property type="protein sequence ID" value="KAF3572542.1"/>
    <property type="molecule type" value="Genomic_DNA"/>
</dbReference>
<feature type="domain" description="RNase H type-1" evidence="1">
    <location>
        <begin position="315"/>
        <end position="432"/>
    </location>
</feature>